<accession>A0A3P3XJ93</accession>
<evidence type="ECO:0000256" key="12">
    <source>
        <dbReference type="RuleBase" id="RU004253"/>
    </source>
</evidence>
<evidence type="ECO:0000256" key="1">
    <source>
        <dbReference type="ARBA" id="ARBA00003814"/>
    </source>
</evidence>
<feature type="binding site" evidence="10">
    <location>
        <position position="72"/>
    </location>
    <ligand>
        <name>Mg(2+)</name>
        <dbReference type="ChEBI" id="CHEBI:18420"/>
    </ligand>
</feature>
<proteinExistence type="inferred from homology"/>
<comment type="catalytic activity">
    <reaction evidence="7 10 11">
        <text>4-methyl-5-(2-phosphooxyethyl)-thiazole + 4-amino-2-methyl-5-(diphosphooxymethyl)pyrimidine + H(+) = thiamine phosphate + diphosphate</text>
        <dbReference type="Rhea" id="RHEA:22328"/>
        <dbReference type="ChEBI" id="CHEBI:15378"/>
        <dbReference type="ChEBI" id="CHEBI:33019"/>
        <dbReference type="ChEBI" id="CHEBI:37575"/>
        <dbReference type="ChEBI" id="CHEBI:57841"/>
        <dbReference type="ChEBI" id="CHEBI:58296"/>
        <dbReference type="EC" id="2.5.1.3"/>
    </reaction>
</comment>
<dbReference type="InterPro" id="IPR036206">
    <property type="entry name" value="ThiamineP_synth_sf"/>
</dbReference>
<dbReference type="PANTHER" id="PTHR20857:SF15">
    <property type="entry name" value="THIAMINE-PHOSPHATE SYNTHASE"/>
    <property type="match status" value="1"/>
</dbReference>
<evidence type="ECO:0000256" key="4">
    <source>
        <dbReference type="ARBA" id="ARBA00022723"/>
    </source>
</evidence>
<feature type="domain" description="Thiamine phosphate synthase/TenI" evidence="13">
    <location>
        <begin position="8"/>
        <end position="188"/>
    </location>
</feature>
<dbReference type="Pfam" id="PF02581">
    <property type="entry name" value="TMP-TENI"/>
    <property type="match status" value="1"/>
</dbReference>
<dbReference type="EC" id="2.5.1.3" evidence="10"/>
<feature type="binding site" evidence="10">
    <location>
        <position position="110"/>
    </location>
    <ligand>
        <name>4-amino-2-methyl-5-(diphosphooxymethyl)pyrimidine</name>
        <dbReference type="ChEBI" id="CHEBI:57841"/>
    </ligand>
</feature>
<dbReference type="UniPathway" id="UPA00060">
    <property type="reaction ID" value="UER00141"/>
</dbReference>
<comment type="cofactor">
    <cofactor evidence="10">
        <name>Mg(2+)</name>
        <dbReference type="ChEBI" id="CHEBI:18420"/>
    </cofactor>
    <text evidence="10">Binds 1 Mg(2+) ion per subunit.</text>
</comment>
<dbReference type="PANTHER" id="PTHR20857">
    <property type="entry name" value="THIAMINE-PHOSPHATE PYROPHOSPHORYLASE"/>
    <property type="match status" value="1"/>
</dbReference>
<evidence type="ECO:0000256" key="9">
    <source>
        <dbReference type="ARBA" id="ARBA00047883"/>
    </source>
</evidence>
<keyword evidence="5 10" id="KW-0460">Magnesium</keyword>
<dbReference type="Gene3D" id="3.20.20.70">
    <property type="entry name" value="Aldolase class I"/>
    <property type="match status" value="1"/>
</dbReference>
<evidence type="ECO:0000256" key="6">
    <source>
        <dbReference type="ARBA" id="ARBA00022977"/>
    </source>
</evidence>
<keyword evidence="4 10" id="KW-0479">Metal-binding</keyword>
<sequence length="208" mass="23086">MLRFDSSLCLITDRSFCPKADFFPILETAIDSGVTWVQFREKSGLADREMFELGQKVRELTARKGVPMIVNDRLDLAMALDADGIHLGQGDLPLWAAKKLWRPDKIYGVSAQTLEQAEKALHDGADYLGIGALFPTISKNDAIMVHHRQIELIRMLGVPLIGIGGITPERIKDIRRFGFSGIAVISAIWGAPDPAKAVKTFVQQWKDV</sequence>
<comment type="similarity">
    <text evidence="10 11">Belongs to the thiamine-phosphate synthase family.</text>
</comment>
<name>A0A3P3XJ93_9SPIR</name>
<dbReference type="SUPFAM" id="SSF51391">
    <property type="entry name" value="Thiamin phosphate synthase"/>
    <property type="match status" value="1"/>
</dbReference>
<feature type="binding site" evidence="10">
    <location>
        <position position="139"/>
    </location>
    <ligand>
        <name>4-amino-2-methyl-5-(diphosphooxymethyl)pyrimidine</name>
        <dbReference type="ChEBI" id="CHEBI:57841"/>
    </ligand>
</feature>
<dbReference type="GO" id="GO:0005737">
    <property type="term" value="C:cytoplasm"/>
    <property type="evidence" value="ECO:0007669"/>
    <property type="project" value="TreeGrafter"/>
</dbReference>
<evidence type="ECO:0000256" key="11">
    <source>
        <dbReference type="RuleBase" id="RU003826"/>
    </source>
</evidence>
<feature type="binding site" evidence="10">
    <location>
        <begin position="38"/>
        <end position="42"/>
    </location>
    <ligand>
        <name>4-amino-2-methyl-5-(diphosphooxymethyl)pyrimidine</name>
        <dbReference type="ChEBI" id="CHEBI:57841"/>
    </ligand>
</feature>
<evidence type="ECO:0000259" key="13">
    <source>
        <dbReference type="Pfam" id="PF02581"/>
    </source>
</evidence>
<gene>
    <name evidence="10 14" type="primary">thiE</name>
    <name evidence="14" type="ORF">SPIROBIBN47_290083</name>
</gene>
<organism evidence="14">
    <name type="scientific">uncultured spirochete</name>
    <dbReference type="NCBI Taxonomy" id="156406"/>
    <lineage>
        <taxon>Bacteria</taxon>
        <taxon>Pseudomonadati</taxon>
        <taxon>Spirochaetota</taxon>
        <taxon>Spirochaetia</taxon>
        <taxon>Spirochaetales</taxon>
        <taxon>environmental samples</taxon>
    </lineage>
</organism>
<dbReference type="CDD" id="cd00564">
    <property type="entry name" value="TMP_TenI"/>
    <property type="match status" value="1"/>
</dbReference>
<comment type="function">
    <text evidence="1 10">Condenses 4-methyl-5-(beta-hydroxyethyl)thiazole monophosphate (THZ-P) and 2-methyl-4-amino-5-hydroxymethyl pyrimidine pyrophosphate (HMP-PP) to form thiamine monophosphate (TMP).</text>
</comment>
<feature type="binding site" evidence="10">
    <location>
        <begin position="185"/>
        <end position="186"/>
    </location>
    <ligand>
        <name>2-[(2R,5Z)-2-carboxy-4-methylthiazol-5(2H)-ylidene]ethyl phosphate</name>
        <dbReference type="ChEBI" id="CHEBI:62899"/>
    </ligand>
</feature>
<feature type="binding site" evidence="10">
    <location>
        <position position="71"/>
    </location>
    <ligand>
        <name>4-amino-2-methyl-5-(diphosphooxymethyl)pyrimidine</name>
        <dbReference type="ChEBI" id="CHEBI:57841"/>
    </ligand>
</feature>
<protein>
    <recommendedName>
        <fullName evidence="10">Thiamine-phosphate synthase</fullName>
        <shortName evidence="10">TP synthase</shortName>
        <shortName evidence="10">TPS</shortName>
        <ecNumber evidence="10">2.5.1.3</ecNumber>
    </recommendedName>
    <alternativeName>
        <fullName evidence="10">Thiamine-phosphate pyrophosphorylase</fullName>
        <shortName evidence="10">TMP pyrophosphorylase</shortName>
        <shortName evidence="10">TMP-PPase</shortName>
    </alternativeName>
</protein>
<feature type="binding site" evidence="10">
    <location>
        <position position="165"/>
    </location>
    <ligand>
        <name>2-[(2R,5Z)-2-carboxy-4-methylthiazol-5(2H)-ylidene]ethyl phosphate</name>
        <dbReference type="ChEBI" id="CHEBI:62899"/>
    </ligand>
</feature>
<evidence type="ECO:0000256" key="3">
    <source>
        <dbReference type="ARBA" id="ARBA00022679"/>
    </source>
</evidence>
<feature type="binding site" evidence="10">
    <location>
        <begin position="136"/>
        <end position="138"/>
    </location>
    <ligand>
        <name>2-[(2R,5Z)-2-carboxy-4-methylthiazol-5(2H)-ylidene]ethyl phosphate</name>
        <dbReference type="ChEBI" id="CHEBI:62899"/>
    </ligand>
</feature>
<dbReference type="GO" id="GO:0009229">
    <property type="term" value="P:thiamine diphosphate biosynthetic process"/>
    <property type="evidence" value="ECO:0007669"/>
    <property type="project" value="UniProtKB-UniRule"/>
</dbReference>
<evidence type="ECO:0000256" key="7">
    <source>
        <dbReference type="ARBA" id="ARBA00047334"/>
    </source>
</evidence>
<dbReference type="InterPro" id="IPR013785">
    <property type="entry name" value="Aldolase_TIM"/>
</dbReference>
<evidence type="ECO:0000256" key="8">
    <source>
        <dbReference type="ARBA" id="ARBA00047851"/>
    </source>
</evidence>
<evidence type="ECO:0000256" key="5">
    <source>
        <dbReference type="ARBA" id="ARBA00022842"/>
    </source>
</evidence>
<dbReference type="GO" id="GO:0009228">
    <property type="term" value="P:thiamine biosynthetic process"/>
    <property type="evidence" value="ECO:0007669"/>
    <property type="project" value="UniProtKB-KW"/>
</dbReference>
<dbReference type="NCBIfam" id="TIGR00693">
    <property type="entry name" value="thiE"/>
    <property type="match status" value="1"/>
</dbReference>
<dbReference type="InterPro" id="IPR034291">
    <property type="entry name" value="TMP_synthase"/>
</dbReference>
<evidence type="ECO:0000256" key="2">
    <source>
        <dbReference type="ARBA" id="ARBA00005165"/>
    </source>
</evidence>
<comment type="catalytic activity">
    <reaction evidence="9 10 11">
        <text>2-[(2R,5Z)-2-carboxy-4-methylthiazol-5(2H)-ylidene]ethyl phosphate + 4-amino-2-methyl-5-(diphosphooxymethyl)pyrimidine + 2 H(+) = thiamine phosphate + CO2 + diphosphate</text>
        <dbReference type="Rhea" id="RHEA:47844"/>
        <dbReference type="ChEBI" id="CHEBI:15378"/>
        <dbReference type="ChEBI" id="CHEBI:16526"/>
        <dbReference type="ChEBI" id="CHEBI:33019"/>
        <dbReference type="ChEBI" id="CHEBI:37575"/>
        <dbReference type="ChEBI" id="CHEBI:57841"/>
        <dbReference type="ChEBI" id="CHEBI:62899"/>
        <dbReference type="EC" id="2.5.1.3"/>
    </reaction>
</comment>
<dbReference type="AlphaFoldDB" id="A0A3P3XJ93"/>
<feature type="binding site" evidence="10">
    <location>
        <position position="91"/>
    </location>
    <ligand>
        <name>Mg(2+)</name>
        <dbReference type="ChEBI" id="CHEBI:18420"/>
    </ligand>
</feature>
<dbReference type="HAMAP" id="MF_00097">
    <property type="entry name" value="TMP_synthase"/>
    <property type="match status" value="1"/>
</dbReference>
<dbReference type="FunFam" id="3.20.20.70:FF:000096">
    <property type="entry name" value="Thiamine-phosphate synthase"/>
    <property type="match status" value="1"/>
</dbReference>
<dbReference type="GO" id="GO:0004789">
    <property type="term" value="F:thiamine-phosphate diphosphorylase activity"/>
    <property type="evidence" value="ECO:0007669"/>
    <property type="project" value="UniProtKB-UniRule"/>
</dbReference>
<dbReference type="InterPro" id="IPR022998">
    <property type="entry name" value="ThiamineP_synth_TenI"/>
</dbReference>
<dbReference type="GO" id="GO:0000287">
    <property type="term" value="F:magnesium ion binding"/>
    <property type="evidence" value="ECO:0007669"/>
    <property type="project" value="UniProtKB-UniRule"/>
</dbReference>
<evidence type="ECO:0000313" key="14">
    <source>
        <dbReference type="EMBL" id="SLM13496.1"/>
    </source>
</evidence>
<dbReference type="EMBL" id="FWDM01000022">
    <property type="protein sequence ID" value="SLM13496.1"/>
    <property type="molecule type" value="Genomic_DNA"/>
</dbReference>
<comment type="catalytic activity">
    <reaction evidence="8 10 11">
        <text>2-(2-carboxy-4-methylthiazol-5-yl)ethyl phosphate + 4-amino-2-methyl-5-(diphosphooxymethyl)pyrimidine + 2 H(+) = thiamine phosphate + CO2 + diphosphate</text>
        <dbReference type="Rhea" id="RHEA:47848"/>
        <dbReference type="ChEBI" id="CHEBI:15378"/>
        <dbReference type="ChEBI" id="CHEBI:16526"/>
        <dbReference type="ChEBI" id="CHEBI:33019"/>
        <dbReference type="ChEBI" id="CHEBI:37575"/>
        <dbReference type="ChEBI" id="CHEBI:57841"/>
        <dbReference type="ChEBI" id="CHEBI:62890"/>
        <dbReference type="EC" id="2.5.1.3"/>
    </reaction>
</comment>
<evidence type="ECO:0000256" key="10">
    <source>
        <dbReference type="HAMAP-Rule" id="MF_00097"/>
    </source>
</evidence>
<keyword evidence="6 10" id="KW-0784">Thiamine biosynthesis</keyword>
<reference evidence="14" key="1">
    <citation type="submission" date="2017-02" db="EMBL/GenBank/DDBJ databases">
        <authorList>
            <person name="Regsiter A."/>
            <person name="William W."/>
        </authorList>
    </citation>
    <scope>NUCLEOTIDE SEQUENCE</scope>
    <source>
        <strain evidence="14">Bib</strain>
    </source>
</reference>
<comment type="pathway">
    <text evidence="2 10 12">Cofactor biosynthesis; thiamine diphosphate biosynthesis; thiamine phosphate from 4-amino-2-methyl-5-diphosphomethylpyrimidine and 4-methyl-5-(2-phosphoethyl)-thiazole: step 1/1.</text>
</comment>
<keyword evidence="3 10" id="KW-0808">Transferase</keyword>